<evidence type="ECO:0000256" key="6">
    <source>
        <dbReference type="ARBA" id="ARBA00023136"/>
    </source>
</evidence>
<dbReference type="InterPro" id="IPR002528">
    <property type="entry name" value="MATE_fam"/>
</dbReference>
<comment type="subcellular location">
    <subcellularLocation>
        <location evidence="1">Cell membrane</location>
        <topology evidence="1">Multi-pass membrane protein</topology>
    </subcellularLocation>
</comment>
<reference evidence="8" key="1">
    <citation type="submission" date="2021-02" db="EMBL/GenBank/DDBJ databases">
        <title>Infant gut strain persistence is associated with maternal origin, phylogeny, and functional potential including surface adhesion and iron acquisition.</title>
        <authorList>
            <person name="Lou Y.C."/>
        </authorList>
    </citation>
    <scope>NUCLEOTIDE SEQUENCE</scope>
    <source>
        <strain evidence="8">L3_106_000M1_dasL3_106_000M1_concoct_15</strain>
    </source>
</reference>
<evidence type="ECO:0000313" key="9">
    <source>
        <dbReference type="Proteomes" id="UP000754226"/>
    </source>
</evidence>
<dbReference type="NCBIfam" id="TIGR00797">
    <property type="entry name" value="matE"/>
    <property type="match status" value="1"/>
</dbReference>
<feature type="transmembrane region" description="Helical" evidence="7">
    <location>
        <begin position="168"/>
        <end position="188"/>
    </location>
</feature>
<dbReference type="InterPro" id="IPR052031">
    <property type="entry name" value="Membrane_Transporter-Flippase"/>
</dbReference>
<evidence type="ECO:0000256" key="5">
    <source>
        <dbReference type="ARBA" id="ARBA00022989"/>
    </source>
</evidence>
<gene>
    <name evidence="8" type="ORF">KHX13_09575</name>
</gene>
<evidence type="ECO:0000256" key="7">
    <source>
        <dbReference type="SAM" id="Phobius"/>
    </source>
</evidence>
<dbReference type="Pfam" id="PF01554">
    <property type="entry name" value="MatE"/>
    <property type="match status" value="2"/>
</dbReference>
<evidence type="ECO:0000313" key="8">
    <source>
        <dbReference type="EMBL" id="MBS5520540.1"/>
    </source>
</evidence>
<evidence type="ECO:0000256" key="4">
    <source>
        <dbReference type="ARBA" id="ARBA00022692"/>
    </source>
</evidence>
<keyword evidence="4 7" id="KW-0812">Transmembrane</keyword>
<dbReference type="InterPro" id="IPR048279">
    <property type="entry name" value="MdtK-like"/>
</dbReference>
<dbReference type="GO" id="GO:0042910">
    <property type="term" value="F:xenobiotic transmembrane transporter activity"/>
    <property type="evidence" value="ECO:0007669"/>
    <property type="project" value="InterPro"/>
</dbReference>
<feature type="transmembrane region" description="Helical" evidence="7">
    <location>
        <begin position="194"/>
        <end position="216"/>
    </location>
</feature>
<feature type="transmembrane region" description="Helical" evidence="7">
    <location>
        <begin position="400"/>
        <end position="419"/>
    </location>
</feature>
<evidence type="ECO:0000256" key="2">
    <source>
        <dbReference type="ARBA" id="ARBA00022448"/>
    </source>
</evidence>
<dbReference type="PIRSF" id="PIRSF006603">
    <property type="entry name" value="DinF"/>
    <property type="match status" value="1"/>
</dbReference>
<feature type="transmembrane region" description="Helical" evidence="7">
    <location>
        <begin position="240"/>
        <end position="264"/>
    </location>
</feature>
<proteinExistence type="predicted"/>
<evidence type="ECO:0000256" key="1">
    <source>
        <dbReference type="ARBA" id="ARBA00004651"/>
    </source>
</evidence>
<name>A0A943EG98_9FIRM</name>
<keyword evidence="5 7" id="KW-1133">Transmembrane helix</keyword>
<keyword evidence="2" id="KW-0813">Transport</keyword>
<feature type="transmembrane region" description="Helical" evidence="7">
    <location>
        <begin position="51"/>
        <end position="76"/>
    </location>
</feature>
<accession>A0A943EG98</accession>
<dbReference type="CDD" id="cd13138">
    <property type="entry name" value="MATE_yoeA_like"/>
    <property type="match status" value="1"/>
</dbReference>
<feature type="transmembrane region" description="Helical" evidence="7">
    <location>
        <begin position="12"/>
        <end position="31"/>
    </location>
</feature>
<feature type="transmembrane region" description="Helical" evidence="7">
    <location>
        <begin position="425"/>
        <end position="443"/>
    </location>
</feature>
<dbReference type="EMBL" id="JAGZCZ010000013">
    <property type="protein sequence ID" value="MBS5520540.1"/>
    <property type="molecule type" value="Genomic_DNA"/>
</dbReference>
<keyword evidence="6 7" id="KW-0472">Membrane</keyword>
<dbReference type="PANTHER" id="PTHR43549">
    <property type="entry name" value="MULTIDRUG RESISTANCE PROTEIN YPNP-RELATED"/>
    <property type="match status" value="1"/>
</dbReference>
<evidence type="ECO:0000256" key="3">
    <source>
        <dbReference type="ARBA" id="ARBA00022475"/>
    </source>
</evidence>
<dbReference type="GO" id="GO:0005886">
    <property type="term" value="C:plasma membrane"/>
    <property type="evidence" value="ECO:0007669"/>
    <property type="project" value="UniProtKB-SubCell"/>
</dbReference>
<organism evidence="8 9">
    <name type="scientific">Acidaminococcus intestini</name>
    <dbReference type="NCBI Taxonomy" id="187327"/>
    <lineage>
        <taxon>Bacteria</taxon>
        <taxon>Bacillati</taxon>
        <taxon>Bacillota</taxon>
        <taxon>Negativicutes</taxon>
        <taxon>Acidaminococcales</taxon>
        <taxon>Acidaminococcaceae</taxon>
        <taxon>Acidaminococcus</taxon>
    </lineage>
</organism>
<feature type="transmembrane region" description="Helical" evidence="7">
    <location>
        <begin position="135"/>
        <end position="156"/>
    </location>
</feature>
<comment type="caution">
    <text evidence="8">The sequence shown here is derived from an EMBL/GenBank/DDBJ whole genome shotgun (WGS) entry which is preliminary data.</text>
</comment>
<feature type="transmembrane region" description="Helical" evidence="7">
    <location>
        <begin position="359"/>
        <end position="379"/>
    </location>
</feature>
<feature type="transmembrane region" description="Helical" evidence="7">
    <location>
        <begin position="97"/>
        <end position="123"/>
    </location>
</feature>
<dbReference type="PANTHER" id="PTHR43549:SF3">
    <property type="entry name" value="MULTIDRUG RESISTANCE PROTEIN YPNP-RELATED"/>
    <property type="match status" value="1"/>
</dbReference>
<protein>
    <submittedName>
        <fullName evidence="8">MATE family efflux transporter</fullName>
    </submittedName>
</protein>
<dbReference type="Proteomes" id="UP000754226">
    <property type="component" value="Unassembled WGS sequence"/>
</dbReference>
<feature type="transmembrane region" description="Helical" evidence="7">
    <location>
        <begin position="284"/>
        <end position="305"/>
    </location>
</feature>
<dbReference type="GO" id="GO:0015297">
    <property type="term" value="F:antiporter activity"/>
    <property type="evidence" value="ECO:0007669"/>
    <property type="project" value="InterPro"/>
</dbReference>
<feature type="transmembrane region" description="Helical" evidence="7">
    <location>
        <begin position="317"/>
        <end position="339"/>
    </location>
</feature>
<sequence length="454" mass="49474">MAQSRTKDMTQGPILPLIVKFSLPLLMGSLFQQTYNLVDTAIVGQTLGAKALAAVGSSTSIQFLVMGFCIGMSLGFSIPVGQRFGAKDYSGMHRYEYSGGILAALFAGLLTLVTTVFCDHILHILQVPEEIFHDAWIYLIIIFCEIPFTIMYNYLAGLMRAIGDSKTPFIYLAVASVLNIGLDFLFIVNVGMGVAGAALATVLSQALSALLCLYAVARRYDVLHIEEEARHYDFLEGRDLMGIGIPMGLQYSITAIGSMVMQSANNSLGTQFVSAFTAGTKIKLFLLAPFDAFATAVSTFVAQNFGARQTDRIRKGIYKGTIVSVLYGAIFGLFAMILWGRDLCRLFLDAANTVELDLAALYLRRMGYCLWVLGILNVCRMSIQGLGNARKAMLSGILEMIARTVVSVLFVGSFGYDAITWADQAAWFAATFFVVPMVIYSIGNVEQHFKGALS</sequence>
<dbReference type="AlphaFoldDB" id="A0A943EG98"/>
<keyword evidence="3" id="KW-1003">Cell membrane</keyword>